<reference evidence="2 3" key="1">
    <citation type="submission" date="2018-12" db="EMBL/GenBank/DDBJ databases">
        <authorList>
            <consortium name="Pathogen Informatics"/>
        </authorList>
    </citation>
    <scope>NUCLEOTIDE SEQUENCE [LARGE SCALE GENOMIC DNA]</scope>
    <source>
        <strain evidence="2 3">NCTC11432</strain>
    </source>
</reference>
<evidence type="ECO:0000313" key="2">
    <source>
        <dbReference type="EMBL" id="VEE05027.1"/>
    </source>
</evidence>
<dbReference type="STRING" id="525257.HMPREF0204_13874"/>
<dbReference type="Proteomes" id="UP000279227">
    <property type="component" value="Chromosome"/>
</dbReference>
<organism evidence="2 3">
    <name type="scientific">Chryseobacterium gleum</name>
    <name type="common">Flavobacterium gleum</name>
    <dbReference type="NCBI Taxonomy" id="250"/>
    <lineage>
        <taxon>Bacteria</taxon>
        <taxon>Pseudomonadati</taxon>
        <taxon>Bacteroidota</taxon>
        <taxon>Flavobacteriia</taxon>
        <taxon>Flavobacteriales</taxon>
        <taxon>Weeksellaceae</taxon>
        <taxon>Chryseobacterium group</taxon>
        <taxon>Chryseobacterium</taxon>
    </lineage>
</organism>
<proteinExistence type="predicted"/>
<dbReference type="KEGG" id="cgle:NCTC11432_00604"/>
<sequence length="286" mass="31603">MVKKNLLKNRSQTLINRPFSTLASNLQNNSGLIEMIDTQIVKLKNKIMKKLFLGLALTAGVLAFAQETETKTETNTVTASPLKKDVQPVRFGIKAGGNSSYFSKQKFGINSQQLGFHAGAFVNIPISRQFSFQPEVLYNQMGAKDVISSTETDNGVTNVKTRVEDRVKMNYISVPLMVQMRPVDNFYIEAGPEFSYFINGKNKGESTVASTTGGVTTTTTSSHSTDIDKDQINRFNFGLGLGLGYDITPNIGINARYVNSLTKIDKSRPAAENNNRVFQLGLNYKF</sequence>
<gene>
    <name evidence="2" type="ORF">NCTC11432_00604</name>
</gene>
<dbReference type="Gene3D" id="2.40.160.20">
    <property type="match status" value="1"/>
</dbReference>
<dbReference type="InterPro" id="IPR025665">
    <property type="entry name" value="Beta-barrel_OMP_2"/>
</dbReference>
<evidence type="ECO:0000313" key="3">
    <source>
        <dbReference type="Proteomes" id="UP000279227"/>
    </source>
</evidence>
<protein>
    <recommendedName>
        <fullName evidence="1">Outer membrane protein beta-barrel domain-containing protein</fullName>
    </recommendedName>
</protein>
<feature type="domain" description="Outer membrane protein beta-barrel" evidence="1">
    <location>
        <begin position="74"/>
        <end position="265"/>
    </location>
</feature>
<dbReference type="SUPFAM" id="SSF56925">
    <property type="entry name" value="OMPA-like"/>
    <property type="match status" value="1"/>
</dbReference>
<dbReference type="Pfam" id="PF13568">
    <property type="entry name" value="OMP_b-brl_2"/>
    <property type="match status" value="1"/>
</dbReference>
<accession>A0A448AXM2</accession>
<dbReference type="EMBL" id="LR134289">
    <property type="protein sequence ID" value="VEE05027.1"/>
    <property type="molecule type" value="Genomic_DNA"/>
</dbReference>
<dbReference type="InterPro" id="IPR011250">
    <property type="entry name" value="OMP/PagP_B-barrel"/>
</dbReference>
<evidence type="ECO:0000259" key="1">
    <source>
        <dbReference type="Pfam" id="PF13568"/>
    </source>
</evidence>
<name>A0A448AXM2_CHRGE</name>
<dbReference type="AlphaFoldDB" id="A0A448AXM2"/>